<evidence type="ECO:0000313" key="3">
    <source>
        <dbReference type="Proteomes" id="UP001055153"/>
    </source>
</evidence>
<evidence type="ECO:0000256" key="1">
    <source>
        <dbReference type="SAM" id="MobiDB-lite"/>
    </source>
</evidence>
<reference evidence="2" key="1">
    <citation type="journal article" date="2021" name="Front. Microbiol.">
        <title>Comprehensive Comparative Genomics and Phenotyping of Methylobacterium Species.</title>
        <authorList>
            <person name="Alessa O."/>
            <person name="Ogura Y."/>
            <person name="Fujitani Y."/>
            <person name="Takami H."/>
            <person name="Hayashi T."/>
            <person name="Sahin N."/>
            <person name="Tani A."/>
        </authorList>
    </citation>
    <scope>NUCLEOTIDE SEQUENCE</scope>
    <source>
        <strain evidence="2">DSM 17168</strain>
    </source>
</reference>
<feature type="compositionally biased region" description="Polar residues" evidence="1">
    <location>
        <begin position="15"/>
        <end position="28"/>
    </location>
</feature>
<reference evidence="2" key="2">
    <citation type="submission" date="2021-08" db="EMBL/GenBank/DDBJ databases">
        <authorList>
            <person name="Tani A."/>
            <person name="Ola A."/>
            <person name="Ogura Y."/>
            <person name="Katsura K."/>
            <person name="Hayashi T."/>
        </authorList>
    </citation>
    <scope>NUCLEOTIDE SEQUENCE</scope>
    <source>
        <strain evidence="2">DSM 17168</strain>
    </source>
</reference>
<sequence length="283" mass="29843">MSRRIAGIAAMAGQPQANQIRNSRSSAGRNGCPWAAAVRARPPGRIPTTGGRDRPTRPRSPAERRIQLWVSGRPTRRGRSRGRASGTQATVRSTARPPQAVDTGTKPGRGGPVEVQAGQHRVGLGFCAHEGGSRVGSGVDRKVLHGLVNRDLQAGPDQRPHGAQVVARAVLQHAGAVHDRVAAGDRRVPRVGTAEGGDVAARSRSSRDSGAAPMTRPRACAAWPAATRRGSTAEHRAAAFGSRPEIPGRGGAPRPGLAQKYDFSVPRRRTSRVAQWNEPPNGP</sequence>
<proteinExistence type="predicted"/>
<feature type="region of interest" description="Disordered" evidence="1">
    <location>
        <begin position="185"/>
        <end position="283"/>
    </location>
</feature>
<comment type="caution">
    <text evidence="2">The sequence shown here is derived from an EMBL/GenBank/DDBJ whole genome shotgun (WGS) entry which is preliminary data.</text>
</comment>
<dbReference type="EMBL" id="BPQQ01000015">
    <property type="protein sequence ID" value="GJD99360.1"/>
    <property type="molecule type" value="Genomic_DNA"/>
</dbReference>
<dbReference type="Proteomes" id="UP001055153">
    <property type="component" value="Unassembled WGS sequence"/>
</dbReference>
<protein>
    <submittedName>
        <fullName evidence="2">Uncharacterized protein</fullName>
    </submittedName>
</protein>
<feature type="region of interest" description="Disordered" evidence="1">
    <location>
        <begin position="1"/>
        <end position="115"/>
    </location>
</feature>
<name>A0ABQ4SCF5_9HYPH</name>
<keyword evidence="3" id="KW-1185">Reference proteome</keyword>
<accession>A0ABQ4SCF5</accession>
<organism evidence="2 3">
    <name type="scientific">Methylobacterium isbiliense</name>
    <dbReference type="NCBI Taxonomy" id="315478"/>
    <lineage>
        <taxon>Bacteria</taxon>
        <taxon>Pseudomonadati</taxon>
        <taxon>Pseudomonadota</taxon>
        <taxon>Alphaproteobacteria</taxon>
        <taxon>Hyphomicrobiales</taxon>
        <taxon>Methylobacteriaceae</taxon>
        <taxon>Methylobacterium</taxon>
    </lineage>
</organism>
<feature type="compositionally biased region" description="Low complexity" evidence="1">
    <location>
        <begin position="196"/>
        <end position="212"/>
    </location>
</feature>
<gene>
    <name evidence="2" type="ORF">GMJLKIPL_1276</name>
</gene>
<feature type="compositionally biased region" description="Basic and acidic residues" evidence="1">
    <location>
        <begin position="51"/>
        <end position="66"/>
    </location>
</feature>
<evidence type="ECO:0000313" key="2">
    <source>
        <dbReference type="EMBL" id="GJD99360.1"/>
    </source>
</evidence>
<feature type="compositionally biased region" description="Low complexity" evidence="1">
    <location>
        <begin position="41"/>
        <end position="50"/>
    </location>
</feature>